<organism evidence="1 2">
    <name type="scientific">Botrimarina colliarenosi</name>
    <dbReference type="NCBI Taxonomy" id="2528001"/>
    <lineage>
        <taxon>Bacteria</taxon>
        <taxon>Pseudomonadati</taxon>
        <taxon>Planctomycetota</taxon>
        <taxon>Planctomycetia</taxon>
        <taxon>Pirellulales</taxon>
        <taxon>Lacipirellulaceae</taxon>
        <taxon>Botrimarina</taxon>
    </lineage>
</organism>
<dbReference type="EMBL" id="SJPR01000001">
    <property type="protein sequence ID" value="TWU00464.1"/>
    <property type="molecule type" value="Genomic_DNA"/>
</dbReference>
<name>A0A5C6AQJ3_9BACT</name>
<dbReference type="AlphaFoldDB" id="A0A5C6AQJ3"/>
<dbReference type="RefSeq" id="WP_261342511.1">
    <property type="nucleotide sequence ID" value="NZ_SJPR01000001.1"/>
</dbReference>
<gene>
    <name evidence="1" type="ORF">Pla108_14150</name>
</gene>
<comment type="caution">
    <text evidence="1">The sequence shown here is derived from an EMBL/GenBank/DDBJ whole genome shotgun (WGS) entry which is preliminary data.</text>
</comment>
<evidence type="ECO:0000313" key="1">
    <source>
        <dbReference type="EMBL" id="TWU00464.1"/>
    </source>
</evidence>
<proteinExistence type="predicted"/>
<reference evidence="1 2" key="1">
    <citation type="submission" date="2019-02" db="EMBL/GenBank/DDBJ databases">
        <title>Deep-cultivation of Planctomycetes and their phenomic and genomic characterization uncovers novel biology.</title>
        <authorList>
            <person name="Wiegand S."/>
            <person name="Jogler M."/>
            <person name="Boedeker C."/>
            <person name="Pinto D."/>
            <person name="Vollmers J."/>
            <person name="Rivas-Marin E."/>
            <person name="Kohn T."/>
            <person name="Peeters S.H."/>
            <person name="Heuer A."/>
            <person name="Rast P."/>
            <person name="Oberbeckmann S."/>
            <person name="Bunk B."/>
            <person name="Jeske O."/>
            <person name="Meyerdierks A."/>
            <person name="Storesund J.E."/>
            <person name="Kallscheuer N."/>
            <person name="Luecker S."/>
            <person name="Lage O.M."/>
            <person name="Pohl T."/>
            <person name="Merkel B.J."/>
            <person name="Hornburger P."/>
            <person name="Mueller R.-W."/>
            <person name="Bruemmer F."/>
            <person name="Labrenz M."/>
            <person name="Spormann A.M."/>
            <person name="Op Den Camp H."/>
            <person name="Overmann J."/>
            <person name="Amann R."/>
            <person name="Jetten M.S.M."/>
            <person name="Mascher T."/>
            <person name="Medema M.H."/>
            <person name="Devos D.P."/>
            <person name="Kaster A.-K."/>
            <person name="Ovreas L."/>
            <person name="Rohde M."/>
            <person name="Galperin M.Y."/>
            <person name="Jogler C."/>
        </authorList>
    </citation>
    <scope>NUCLEOTIDE SEQUENCE [LARGE SCALE GENOMIC DNA]</scope>
    <source>
        <strain evidence="1 2">Pla108</strain>
    </source>
</reference>
<keyword evidence="2" id="KW-1185">Reference proteome</keyword>
<dbReference type="Proteomes" id="UP000317421">
    <property type="component" value="Unassembled WGS sequence"/>
</dbReference>
<protein>
    <submittedName>
        <fullName evidence="1">Uncharacterized protein</fullName>
    </submittedName>
</protein>
<evidence type="ECO:0000313" key="2">
    <source>
        <dbReference type="Proteomes" id="UP000317421"/>
    </source>
</evidence>
<sequence length="41" mass="4738">MTDPELEALQSRCASLDRLVTRLLRQAEEEDLFDGFIANDR</sequence>
<accession>A0A5C6AQJ3</accession>